<keyword evidence="3" id="KW-0805">Transcription regulation</keyword>
<dbReference type="InterPro" id="IPR006563">
    <property type="entry name" value="POX_dom"/>
</dbReference>
<dbReference type="FunFam" id="1.10.10.60:FF:000117">
    <property type="entry name" value="BEL1-like homeodomain protein 9"/>
    <property type="match status" value="1"/>
</dbReference>
<dbReference type="GO" id="GO:0003677">
    <property type="term" value="F:DNA binding"/>
    <property type="evidence" value="ECO:0007669"/>
    <property type="project" value="UniProtKB-UniRule"/>
</dbReference>
<keyword evidence="6" id="KW-0804">Transcription</keyword>
<sequence>MLFEEPSHEQSDNQSLFALFVYEIRLLANERVEMLSRLVEIEEEEKKKKKKKKKTICFPLGLQIFNFNLVAGSDAILCGVSDIVDIGKIRWMEHSYGFEQHVAQQSRRDKLRVPQNYLRVVGELSSNSGEQLGFQNSEHSGLDLDLVRIQSFNKNAILPHDLSSFPAEMINFSRDSNVLSDQRHIMLRQEPEDPAQCSRQILADASLGSFANSLLKASGEIMNNSLGDWVVNCGSNSLGGEMLNEEVTDSTVYSLKPTCIGFQTSTSFNNPSDESFIQDGQKRVAGELHLPPIYQNSLQGVTSASIGTQDMEMTSIVQHNFTEINQTGSCEGSGNELALLPVYRDQPNVLPYDSTGSWTDRTFYNCRSWTGELGSIARKTGEELRTFMSDSNPQGLSLSLSSNPPSKLPTAQFEESEELQENMTVLKNPQESKSGKSESFCRLPNPTSIGNKNHGKSLQDAMGAPMNTYRNTGPLGPFTGYATILKSSKFLKPAQLLLDEFCGSNGQKFVQPYEVFEKTSGEVGPSAVHSAFRNEVFKENSSCAEASTFCGSNETNVSGVGSISSESHQPEYQQKKAKLLYILEEVCRRYKQYHQQMQMVVSSFESVAGLSSATPYISLALKTVSRHFRCLKNAISEQLKYLRKVLGEDLSSPSAGTSGSKGDANSARLKYMEQSFQKQKSGMVNMGFLESQHVWRPQRGLPERAVAILRAWLFEHFLHPYPTDTDKHMLATQTGLSRNQVSNWFINARVRVWKPMVEEIHMLETKGMAEMNNKSHGTKDGSSTIENTAGWISSEQQPLKNHGVANEIASHHLQCLGVDSSSGDRNGVGSSNQQCDQDKQSKLDRGIQSNMEGELMGFMPYRASPAEVGGLGSVSLTLGLRHRVESAHHQQQHHQLQQQDDQLIRHYGGQMIHDFVG</sequence>
<evidence type="ECO:0000313" key="13">
    <source>
        <dbReference type="Proteomes" id="UP000685013"/>
    </source>
</evidence>
<dbReference type="CDD" id="cd00086">
    <property type="entry name" value="homeodomain"/>
    <property type="match status" value="1"/>
</dbReference>
<comment type="caution">
    <text evidence="12">The sequence shown here is derived from an EMBL/GenBank/DDBJ whole genome shotgun (WGS) entry which is preliminary data.</text>
</comment>
<feature type="DNA-binding region" description="Homeobox" evidence="8">
    <location>
        <begin position="694"/>
        <end position="756"/>
    </location>
</feature>
<feature type="compositionally biased region" description="Low complexity" evidence="10">
    <location>
        <begin position="391"/>
        <end position="409"/>
    </location>
</feature>
<name>A0AAV6P3D1_9ROSI</name>
<dbReference type="PANTHER" id="PTHR11850">
    <property type="entry name" value="HOMEOBOX PROTEIN TRANSCRIPTION FACTORS"/>
    <property type="match status" value="1"/>
</dbReference>
<dbReference type="EMBL" id="JAGKQH010000001">
    <property type="protein sequence ID" value="KAG6607150.1"/>
    <property type="molecule type" value="Genomic_DNA"/>
</dbReference>
<feature type="region of interest" description="Disordered" evidence="10">
    <location>
        <begin position="388"/>
        <end position="409"/>
    </location>
</feature>
<gene>
    <name evidence="12" type="primary">BLH8</name>
    <name evidence="12" type="ORF">SDJN03_00492</name>
</gene>
<dbReference type="Proteomes" id="UP000685013">
    <property type="component" value="Chromosome 1"/>
</dbReference>
<evidence type="ECO:0000256" key="8">
    <source>
        <dbReference type="PROSITE-ProRule" id="PRU00108"/>
    </source>
</evidence>
<dbReference type="InterPro" id="IPR050224">
    <property type="entry name" value="TALE_homeobox"/>
</dbReference>
<accession>A0AAV6P3D1</accession>
<feature type="domain" description="Homeobox" evidence="11">
    <location>
        <begin position="692"/>
        <end position="755"/>
    </location>
</feature>
<dbReference type="GO" id="GO:0005634">
    <property type="term" value="C:nucleus"/>
    <property type="evidence" value="ECO:0007669"/>
    <property type="project" value="UniProtKB-SubCell"/>
</dbReference>
<evidence type="ECO:0000256" key="3">
    <source>
        <dbReference type="ARBA" id="ARBA00023015"/>
    </source>
</evidence>
<dbReference type="Pfam" id="PF05920">
    <property type="entry name" value="Homeobox_KN"/>
    <property type="match status" value="1"/>
</dbReference>
<evidence type="ECO:0000256" key="4">
    <source>
        <dbReference type="ARBA" id="ARBA00023125"/>
    </source>
</evidence>
<keyword evidence="7 8" id="KW-0539">Nucleus</keyword>
<dbReference type="AlphaFoldDB" id="A0AAV6P3D1"/>
<dbReference type="InterPro" id="IPR001356">
    <property type="entry name" value="HD"/>
</dbReference>
<evidence type="ECO:0000256" key="2">
    <source>
        <dbReference type="ARBA" id="ARBA00006454"/>
    </source>
</evidence>
<evidence type="ECO:0000259" key="11">
    <source>
        <dbReference type="PROSITE" id="PS50071"/>
    </source>
</evidence>
<feature type="region of interest" description="Disordered" evidence="10">
    <location>
        <begin position="820"/>
        <end position="844"/>
    </location>
</feature>
<dbReference type="SMART" id="SM00389">
    <property type="entry name" value="HOX"/>
    <property type="match status" value="1"/>
</dbReference>
<keyword evidence="4 8" id="KW-0238">DNA-binding</keyword>
<organism evidence="12 13">
    <name type="scientific">Cucurbita argyrosperma subsp. sororia</name>
    <dbReference type="NCBI Taxonomy" id="37648"/>
    <lineage>
        <taxon>Eukaryota</taxon>
        <taxon>Viridiplantae</taxon>
        <taxon>Streptophyta</taxon>
        <taxon>Embryophyta</taxon>
        <taxon>Tracheophyta</taxon>
        <taxon>Spermatophyta</taxon>
        <taxon>Magnoliopsida</taxon>
        <taxon>eudicotyledons</taxon>
        <taxon>Gunneridae</taxon>
        <taxon>Pentapetalae</taxon>
        <taxon>rosids</taxon>
        <taxon>fabids</taxon>
        <taxon>Cucurbitales</taxon>
        <taxon>Cucurbitaceae</taxon>
        <taxon>Cucurbiteae</taxon>
        <taxon>Cucurbita</taxon>
    </lineage>
</organism>
<feature type="compositionally biased region" description="Polar residues" evidence="10">
    <location>
        <begin position="820"/>
        <end position="835"/>
    </location>
</feature>
<comment type="subcellular location">
    <subcellularLocation>
        <location evidence="1 8">Nucleus</location>
    </subcellularLocation>
</comment>
<feature type="non-terminal residue" evidence="12">
    <location>
        <position position="1"/>
    </location>
</feature>
<evidence type="ECO:0000313" key="12">
    <source>
        <dbReference type="EMBL" id="KAG6607150.1"/>
    </source>
</evidence>
<dbReference type="PROSITE" id="PS50071">
    <property type="entry name" value="HOMEOBOX_2"/>
    <property type="match status" value="1"/>
</dbReference>
<keyword evidence="5 8" id="KW-0371">Homeobox</keyword>
<evidence type="ECO:0000256" key="7">
    <source>
        <dbReference type="ARBA" id="ARBA00023242"/>
    </source>
</evidence>
<dbReference type="Pfam" id="PF07526">
    <property type="entry name" value="POX"/>
    <property type="match status" value="1"/>
</dbReference>
<keyword evidence="13" id="KW-1185">Reference proteome</keyword>
<proteinExistence type="inferred from homology"/>
<evidence type="ECO:0000256" key="6">
    <source>
        <dbReference type="ARBA" id="ARBA00023163"/>
    </source>
</evidence>
<evidence type="ECO:0000256" key="9">
    <source>
        <dbReference type="SAM" id="Coils"/>
    </source>
</evidence>
<comment type="similarity">
    <text evidence="2">Belongs to the TALE/BELL homeobox family.</text>
</comment>
<evidence type="ECO:0000256" key="5">
    <source>
        <dbReference type="ARBA" id="ARBA00023155"/>
    </source>
</evidence>
<evidence type="ECO:0000256" key="1">
    <source>
        <dbReference type="ARBA" id="ARBA00004123"/>
    </source>
</evidence>
<protein>
    <submittedName>
        <fullName evidence="12">BEL1-like homeodomain protein 8</fullName>
    </submittedName>
</protein>
<feature type="coiled-coil region" evidence="9">
    <location>
        <begin position="24"/>
        <end position="52"/>
    </location>
</feature>
<evidence type="ECO:0000256" key="10">
    <source>
        <dbReference type="SAM" id="MobiDB-lite"/>
    </source>
</evidence>
<reference evidence="12 13" key="1">
    <citation type="journal article" date="2021" name="Hortic Res">
        <title>The domestication of Cucurbita argyrosperma as revealed by the genome of its wild relative.</title>
        <authorList>
            <person name="Barrera-Redondo J."/>
            <person name="Sanchez-de la Vega G."/>
            <person name="Aguirre-Liguori J.A."/>
            <person name="Castellanos-Morales G."/>
            <person name="Gutierrez-Guerrero Y.T."/>
            <person name="Aguirre-Dugua X."/>
            <person name="Aguirre-Planter E."/>
            <person name="Tenaillon M.I."/>
            <person name="Lira-Saade R."/>
            <person name="Eguiarte L.E."/>
        </authorList>
    </citation>
    <scope>NUCLEOTIDE SEQUENCE [LARGE SCALE GENOMIC DNA]</scope>
    <source>
        <strain evidence="12">JBR-2021</strain>
    </source>
</reference>
<dbReference type="InterPro" id="IPR008422">
    <property type="entry name" value="KN_HD"/>
</dbReference>
<dbReference type="GO" id="GO:0006355">
    <property type="term" value="P:regulation of DNA-templated transcription"/>
    <property type="evidence" value="ECO:0007669"/>
    <property type="project" value="InterPro"/>
</dbReference>
<keyword evidence="9" id="KW-0175">Coiled coil</keyword>
<dbReference type="SMART" id="SM00574">
    <property type="entry name" value="POX"/>
    <property type="match status" value="1"/>
</dbReference>